<dbReference type="SUPFAM" id="SSF46689">
    <property type="entry name" value="Homeodomain-like"/>
    <property type="match status" value="1"/>
</dbReference>
<evidence type="ECO:0000256" key="1">
    <source>
        <dbReference type="ARBA" id="ARBA00023015"/>
    </source>
</evidence>
<reference evidence="5 6" key="1">
    <citation type="submission" date="2017-04" db="EMBL/GenBank/DDBJ databases">
        <title>Whole Genome Sequence of 1,4-Dioxane Degrading Bacterium Mycobacterium dioxanotrophicus PH-06.</title>
        <authorList>
            <person name="He Y."/>
        </authorList>
    </citation>
    <scope>NUCLEOTIDE SEQUENCE [LARGE SCALE GENOMIC DNA]</scope>
    <source>
        <strain evidence="5 6">PH-06</strain>
    </source>
</reference>
<keyword evidence="3" id="KW-0804">Transcription</keyword>
<name>A0A1Y0CAU5_9MYCO</name>
<dbReference type="PANTHER" id="PTHR43280">
    <property type="entry name" value="ARAC-FAMILY TRANSCRIPTIONAL REGULATOR"/>
    <property type="match status" value="1"/>
</dbReference>
<protein>
    <recommendedName>
        <fullName evidence="4">HTH araC/xylS-type domain-containing protein</fullName>
    </recommendedName>
</protein>
<dbReference type="RefSeq" id="WP_087079553.1">
    <property type="nucleotide sequence ID" value="NZ_CP020809.1"/>
</dbReference>
<dbReference type="Proteomes" id="UP000195331">
    <property type="component" value="Chromosome"/>
</dbReference>
<sequence length="294" mass="32687">MVKIGQPEVREVLPTEVPFHDSTDTPGVEVLTFAALTRRARGHGLDPFTPMRPAFHHLVTVTGGPPLHCAVDFTEYELTQHDWLWIRPRQVLQWRPDLADSEGTILLFPSGFLDETTVATAHVDSPAAAPTPVRSSTADRTARLLVDAHRDQTGLPQAIRIEIVRHLLSALLLHLASTAESSSTDPTNTVFRDFQLAVERDYAHRHRVEDYATDLGYSVRTLTRACRLATGHGAKRVIDNRVLLEAKRLLVHTDLTGTAIGARVGIPDPTMFTKFFRTRTGETPATFRSRVRGI</sequence>
<dbReference type="Pfam" id="PF12833">
    <property type="entry name" value="HTH_18"/>
    <property type="match status" value="1"/>
</dbReference>
<dbReference type="Gene3D" id="1.10.10.60">
    <property type="entry name" value="Homeodomain-like"/>
    <property type="match status" value="1"/>
</dbReference>
<keyword evidence="1" id="KW-0805">Transcription regulation</keyword>
<dbReference type="InterPro" id="IPR009057">
    <property type="entry name" value="Homeodomain-like_sf"/>
</dbReference>
<dbReference type="InterPro" id="IPR018060">
    <property type="entry name" value="HTH_AraC"/>
</dbReference>
<keyword evidence="6" id="KW-1185">Reference proteome</keyword>
<evidence type="ECO:0000313" key="5">
    <source>
        <dbReference type="EMBL" id="ART72232.1"/>
    </source>
</evidence>
<dbReference type="GO" id="GO:0043565">
    <property type="term" value="F:sequence-specific DNA binding"/>
    <property type="evidence" value="ECO:0007669"/>
    <property type="project" value="InterPro"/>
</dbReference>
<dbReference type="SMART" id="SM00342">
    <property type="entry name" value="HTH_ARAC"/>
    <property type="match status" value="1"/>
</dbReference>
<dbReference type="EMBL" id="CP020809">
    <property type="protein sequence ID" value="ART72232.1"/>
    <property type="molecule type" value="Genomic_DNA"/>
</dbReference>
<accession>A0A1Y0CAU5</accession>
<evidence type="ECO:0000259" key="4">
    <source>
        <dbReference type="PROSITE" id="PS01124"/>
    </source>
</evidence>
<organism evidence="5 6">
    <name type="scientific">Mycobacterium dioxanotrophicus</name>
    <dbReference type="NCBI Taxonomy" id="482462"/>
    <lineage>
        <taxon>Bacteria</taxon>
        <taxon>Bacillati</taxon>
        <taxon>Actinomycetota</taxon>
        <taxon>Actinomycetes</taxon>
        <taxon>Mycobacteriales</taxon>
        <taxon>Mycobacteriaceae</taxon>
        <taxon>Mycobacterium</taxon>
    </lineage>
</organism>
<dbReference type="AlphaFoldDB" id="A0A1Y0CAU5"/>
<feature type="domain" description="HTH araC/xylS-type" evidence="4">
    <location>
        <begin position="192"/>
        <end position="290"/>
    </location>
</feature>
<evidence type="ECO:0000313" key="6">
    <source>
        <dbReference type="Proteomes" id="UP000195331"/>
    </source>
</evidence>
<dbReference type="GO" id="GO:0003700">
    <property type="term" value="F:DNA-binding transcription factor activity"/>
    <property type="evidence" value="ECO:0007669"/>
    <property type="project" value="InterPro"/>
</dbReference>
<dbReference type="PROSITE" id="PS01124">
    <property type="entry name" value="HTH_ARAC_FAMILY_2"/>
    <property type="match status" value="1"/>
</dbReference>
<dbReference type="KEGG" id="mdx:BTO20_30050"/>
<dbReference type="OrthoDB" id="3186094at2"/>
<evidence type="ECO:0000256" key="3">
    <source>
        <dbReference type="ARBA" id="ARBA00023163"/>
    </source>
</evidence>
<dbReference type="PANTHER" id="PTHR43280:SF32">
    <property type="entry name" value="TRANSCRIPTIONAL REGULATORY PROTEIN"/>
    <property type="match status" value="1"/>
</dbReference>
<gene>
    <name evidence="5" type="ORF">BTO20_30050</name>
</gene>
<evidence type="ECO:0000256" key="2">
    <source>
        <dbReference type="ARBA" id="ARBA00023125"/>
    </source>
</evidence>
<proteinExistence type="predicted"/>
<keyword evidence="2" id="KW-0238">DNA-binding</keyword>